<gene>
    <name evidence="2" type="ORF">L0U89_00410</name>
</gene>
<comment type="caution">
    <text evidence="2">The sequence shown here is derived from an EMBL/GenBank/DDBJ whole genome shotgun (WGS) entry which is preliminary data.</text>
</comment>
<evidence type="ECO:0000313" key="3">
    <source>
        <dbReference type="Proteomes" id="UP001201449"/>
    </source>
</evidence>
<reference evidence="2 3" key="1">
    <citation type="submission" date="2022-01" db="EMBL/GenBank/DDBJ databases">
        <title>Mariniradius saccharolyticus sp. nov., isolated from sediment of a river.</title>
        <authorList>
            <person name="Liu H."/>
        </authorList>
    </citation>
    <scope>NUCLEOTIDE SEQUENCE [LARGE SCALE GENOMIC DNA]</scope>
    <source>
        <strain evidence="2 3">RY-2</strain>
    </source>
</reference>
<accession>A0ABS9BN69</accession>
<organism evidence="2 3">
    <name type="scientific">Mariniradius sediminis</name>
    <dbReference type="NCBI Taxonomy" id="2909237"/>
    <lineage>
        <taxon>Bacteria</taxon>
        <taxon>Pseudomonadati</taxon>
        <taxon>Bacteroidota</taxon>
        <taxon>Cytophagia</taxon>
        <taxon>Cytophagales</taxon>
        <taxon>Cyclobacteriaceae</taxon>
        <taxon>Mariniradius</taxon>
    </lineage>
</organism>
<protein>
    <submittedName>
        <fullName evidence="2">Toxin-antitoxin system toxin component, PIN family</fullName>
    </submittedName>
</protein>
<dbReference type="InterPro" id="IPR002850">
    <property type="entry name" value="PIN_toxin-like"/>
</dbReference>
<dbReference type="InterPro" id="IPR029060">
    <property type="entry name" value="PIN-like_dom_sf"/>
</dbReference>
<keyword evidence="3" id="KW-1185">Reference proteome</keyword>
<dbReference type="InterPro" id="IPR002716">
    <property type="entry name" value="PIN_dom"/>
</dbReference>
<dbReference type="PANTHER" id="PTHR34610">
    <property type="entry name" value="SSL7007 PROTEIN"/>
    <property type="match status" value="1"/>
</dbReference>
<dbReference type="Proteomes" id="UP001201449">
    <property type="component" value="Unassembled WGS sequence"/>
</dbReference>
<evidence type="ECO:0000259" key="1">
    <source>
        <dbReference type="Pfam" id="PF13470"/>
    </source>
</evidence>
<feature type="domain" description="PIN" evidence="1">
    <location>
        <begin position="3"/>
        <end position="109"/>
    </location>
</feature>
<dbReference type="PANTHER" id="PTHR34610:SF3">
    <property type="entry name" value="SSL7007 PROTEIN"/>
    <property type="match status" value="1"/>
</dbReference>
<sequence length="138" mass="15753">MVIVIDCNILVMCLTSRSPYHLVFQSLVKRKFDLAVTEEILLEYEEIIQLKYGVRTSGSFISLLRELPNVHYANTYFKWNLIAADPEDNKYVDCAIASRAAFIVTEDRHFSVLASIQFPSVSVLSLDGFMNLLEEGNR</sequence>
<evidence type="ECO:0000313" key="2">
    <source>
        <dbReference type="EMBL" id="MCF1749514.1"/>
    </source>
</evidence>
<dbReference type="RefSeq" id="WP_040479057.1">
    <property type="nucleotide sequence ID" value="NZ_JAKEVZ010000001.1"/>
</dbReference>
<dbReference type="NCBIfam" id="TIGR00305">
    <property type="entry name" value="putative toxin-antitoxin system toxin component, PIN family"/>
    <property type="match status" value="1"/>
</dbReference>
<name>A0ABS9BN69_9BACT</name>
<dbReference type="EMBL" id="JAKEVZ010000001">
    <property type="protein sequence ID" value="MCF1749514.1"/>
    <property type="molecule type" value="Genomic_DNA"/>
</dbReference>
<proteinExistence type="predicted"/>
<dbReference type="Pfam" id="PF13470">
    <property type="entry name" value="PIN_3"/>
    <property type="match status" value="1"/>
</dbReference>
<dbReference type="SUPFAM" id="SSF88723">
    <property type="entry name" value="PIN domain-like"/>
    <property type="match status" value="1"/>
</dbReference>